<comment type="caution">
    <text evidence="1">The sequence shown here is derived from an EMBL/GenBank/DDBJ whole genome shotgun (WGS) entry which is preliminary data.</text>
</comment>
<dbReference type="InterPro" id="IPR023198">
    <property type="entry name" value="PGP-like_dom2"/>
</dbReference>
<dbReference type="InterPro" id="IPR023214">
    <property type="entry name" value="HAD_sf"/>
</dbReference>
<dbReference type="OrthoDB" id="9797743at2"/>
<accession>A0A1Y3XGC3</accession>
<dbReference type="Gene3D" id="3.40.50.1000">
    <property type="entry name" value="HAD superfamily/HAD-like"/>
    <property type="match status" value="1"/>
</dbReference>
<dbReference type="PANTHER" id="PTHR18901">
    <property type="entry name" value="2-DEOXYGLUCOSE-6-PHOSPHATE PHOSPHATASE 2"/>
    <property type="match status" value="1"/>
</dbReference>
<dbReference type="Proteomes" id="UP000195781">
    <property type="component" value="Unassembled WGS sequence"/>
</dbReference>
<dbReference type="InterPro" id="IPR036412">
    <property type="entry name" value="HAD-like_sf"/>
</dbReference>
<protein>
    <recommendedName>
        <fullName evidence="3">Haloacid dehalogenase</fullName>
    </recommendedName>
</protein>
<dbReference type="InterPro" id="IPR041492">
    <property type="entry name" value="HAD_2"/>
</dbReference>
<sequence>MPASPIFIFDCDGTLIDSMGMWLDIQPKLLASYGVETTAEDFARFESLSVEEECIAYHETWGVGASGADVYARLDEMLLQAYRTVVPARAGVPAFLARAQAAGIPCAIATSTPEHLVRAGLAANGLEGFFPVIVTTEMAGRSKDFPDVYDLALSRLCAHEGIEVPARGEVRVFEDAPFGLRSAGGAGYRTVGIFDPHGRGTREEVFALADIAVDEFTELGDAFWDEVGASHGA</sequence>
<dbReference type="SFLD" id="SFLDG01129">
    <property type="entry name" value="C1.5:_HAD__Beta-PGM__Phosphata"/>
    <property type="match status" value="1"/>
</dbReference>
<gene>
    <name evidence="1" type="ORF">B5G02_09600</name>
</gene>
<dbReference type="SUPFAM" id="SSF56784">
    <property type="entry name" value="HAD-like"/>
    <property type="match status" value="1"/>
</dbReference>
<dbReference type="RefSeq" id="WP_019238433.1">
    <property type="nucleotide sequence ID" value="NZ_CABKRW010000106.1"/>
</dbReference>
<dbReference type="CDD" id="cd07505">
    <property type="entry name" value="HAD_BPGM-like"/>
    <property type="match status" value="1"/>
</dbReference>
<evidence type="ECO:0008006" key="3">
    <source>
        <dbReference type="Google" id="ProtNLM"/>
    </source>
</evidence>
<dbReference type="Pfam" id="PF13419">
    <property type="entry name" value="HAD_2"/>
    <property type="match status" value="1"/>
</dbReference>
<dbReference type="AlphaFoldDB" id="A0A1Y3XGC3"/>
<name>A0A1Y3XGC3_9ACTN</name>
<dbReference type="EMBL" id="NFIE01000029">
    <property type="protein sequence ID" value="OUN84595.1"/>
    <property type="molecule type" value="Genomic_DNA"/>
</dbReference>
<organism evidence="1 2">
    <name type="scientific">[Collinsella] massiliensis</name>
    <dbReference type="NCBI Taxonomy" id="1232426"/>
    <lineage>
        <taxon>Bacteria</taxon>
        <taxon>Bacillati</taxon>
        <taxon>Actinomycetota</taxon>
        <taxon>Coriobacteriia</taxon>
        <taxon>Coriobacteriales</taxon>
        <taxon>Coriobacteriaceae</taxon>
        <taxon>Enorma</taxon>
    </lineage>
</organism>
<evidence type="ECO:0000313" key="2">
    <source>
        <dbReference type="Proteomes" id="UP000195781"/>
    </source>
</evidence>
<dbReference type="Gene3D" id="1.10.150.240">
    <property type="entry name" value="Putative phosphatase, domain 2"/>
    <property type="match status" value="1"/>
</dbReference>
<keyword evidence="2" id="KW-1185">Reference proteome</keyword>
<dbReference type="PANTHER" id="PTHR18901:SF38">
    <property type="entry name" value="PSEUDOURIDINE-5'-PHOSPHATASE"/>
    <property type="match status" value="1"/>
</dbReference>
<dbReference type="SFLD" id="SFLDS00003">
    <property type="entry name" value="Haloacid_Dehalogenase"/>
    <property type="match status" value="1"/>
</dbReference>
<proteinExistence type="predicted"/>
<reference evidence="2" key="1">
    <citation type="submission" date="2017-04" db="EMBL/GenBank/DDBJ databases">
        <title>Function of individual gut microbiota members based on whole genome sequencing of pure cultures obtained from chicken caecum.</title>
        <authorList>
            <person name="Medvecky M."/>
            <person name="Cejkova D."/>
            <person name="Polansky O."/>
            <person name="Karasova D."/>
            <person name="Kubasova T."/>
            <person name="Cizek A."/>
            <person name="Rychlik I."/>
        </authorList>
    </citation>
    <scope>NUCLEOTIDE SEQUENCE [LARGE SCALE GENOMIC DNA]</scope>
    <source>
        <strain evidence="2">An5</strain>
    </source>
</reference>
<evidence type="ECO:0000313" key="1">
    <source>
        <dbReference type="EMBL" id="OUN84595.1"/>
    </source>
</evidence>